<evidence type="ECO:0000313" key="2">
    <source>
        <dbReference type="Proteomes" id="UP001597249"/>
    </source>
</evidence>
<dbReference type="PANTHER" id="PTHR48100">
    <property type="entry name" value="BROAD-SPECIFICITY PHOSPHATASE YOR283W-RELATED"/>
    <property type="match status" value="1"/>
</dbReference>
<dbReference type="Proteomes" id="UP001597249">
    <property type="component" value="Unassembled WGS sequence"/>
</dbReference>
<dbReference type="Gene3D" id="3.40.50.1240">
    <property type="entry name" value="Phosphoglycerate mutase-like"/>
    <property type="match status" value="1"/>
</dbReference>
<dbReference type="SUPFAM" id="SSF53254">
    <property type="entry name" value="Phosphoglycerate mutase-like"/>
    <property type="match status" value="1"/>
</dbReference>
<gene>
    <name evidence="1" type="ORF">ACFQ3L_07250</name>
</gene>
<dbReference type="RefSeq" id="WP_125586056.1">
    <property type="nucleotide sequence ID" value="NZ_JBHTMO010000022.1"/>
</dbReference>
<protein>
    <submittedName>
        <fullName evidence="1">Histidine phosphatase family protein</fullName>
    </submittedName>
</protein>
<reference evidence="2" key="1">
    <citation type="journal article" date="2019" name="Int. J. Syst. Evol. Microbiol.">
        <title>The Global Catalogue of Microorganisms (GCM) 10K type strain sequencing project: providing services to taxonomists for standard genome sequencing and annotation.</title>
        <authorList>
            <consortium name="The Broad Institute Genomics Platform"/>
            <consortium name="The Broad Institute Genome Sequencing Center for Infectious Disease"/>
            <person name="Wu L."/>
            <person name="Ma J."/>
        </authorList>
    </citation>
    <scope>NUCLEOTIDE SEQUENCE [LARGE SCALE GENOMIC DNA]</scope>
    <source>
        <strain evidence="2">CCM 8911</strain>
    </source>
</reference>
<name>A0ABW4BBG4_9LACO</name>
<dbReference type="CDD" id="cd07067">
    <property type="entry name" value="HP_PGM_like"/>
    <property type="match status" value="1"/>
</dbReference>
<dbReference type="InterPro" id="IPR013078">
    <property type="entry name" value="His_Pase_superF_clade-1"/>
</dbReference>
<comment type="caution">
    <text evidence="1">The sequence shown here is derived from an EMBL/GenBank/DDBJ whole genome shotgun (WGS) entry which is preliminary data.</text>
</comment>
<evidence type="ECO:0000313" key="1">
    <source>
        <dbReference type="EMBL" id="MFD1393368.1"/>
    </source>
</evidence>
<dbReference type="EMBL" id="JBHTMO010000022">
    <property type="protein sequence ID" value="MFD1393368.1"/>
    <property type="molecule type" value="Genomic_DNA"/>
</dbReference>
<sequence length="202" mass="22229">MTTFYFIRHGQTTANTLFIKQGIINDARTHLTATGKQQAARLAASFDMSGCAAMLVSPLARTQETAAILNAKAHLPIILDRRLLEISYGKWDGQNNHELERKFPDVYDPILHDVLPTYVKYATDGETFTAVVARVRAFMAAQTAAYPDQSLVVVTHGFTVKAAALAVLKPTDPMTLPEPDNTSVTKITQTASGAAQLWYYNR</sequence>
<dbReference type="PANTHER" id="PTHR48100:SF1">
    <property type="entry name" value="HISTIDINE PHOSPHATASE FAMILY PROTEIN-RELATED"/>
    <property type="match status" value="1"/>
</dbReference>
<proteinExistence type="predicted"/>
<keyword evidence="2" id="KW-1185">Reference proteome</keyword>
<organism evidence="1 2">
    <name type="scientific">Lacticaseibacillus jixianensis</name>
    <dbReference type="NCBI Taxonomy" id="2486012"/>
    <lineage>
        <taxon>Bacteria</taxon>
        <taxon>Bacillati</taxon>
        <taxon>Bacillota</taxon>
        <taxon>Bacilli</taxon>
        <taxon>Lactobacillales</taxon>
        <taxon>Lactobacillaceae</taxon>
        <taxon>Lacticaseibacillus</taxon>
    </lineage>
</organism>
<dbReference type="InterPro" id="IPR029033">
    <property type="entry name" value="His_PPase_superfam"/>
</dbReference>
<accession>A0ABW4BBG4</accession>
<dbReference type="Pfam" id="PF00300">
    <property type="entry name" value="His_Phos_1"/>
    <property type="match status" value="1"/>
</dbReference>
<dbReference type="InterPro" id="IPR050275">
    <property type="entry name" value="PGM_Phosphatase"/>
</dbReference>
<dbReference type="SMART" id="SM00855">
    <property type="entry name" value="PGAM"/>
    <property type="match status" value="1"/>
</dbReference>